<proteinExistence type="predicted"/>
<evidence type="ECO:0000313" key="3">
    <source>
        <dbReference type="Proteomes" id="UP001346149"/>
    </source>
</evidence>
<feature type="region of interest" description="Disordered" evidence="1">
    <location>
        <begin position="246"/>
        <end position="272"/>
    </location>
</feature>
<reference evidence="2 3" key="1">
    <citation type="journal article" date="2023" name="Hortic Res">
        <title>Pangenome of water caltrop reveals structural variations and asymmetric subgenome divergence after allopolyploidization.</title>
        <authorList>
            <person name="Zhang X."/>
            <person name="Chen Y."/>
            <person name="Wang L."/>
            <person name="Yuan Y."/>
            <person name="Fang M."/>
            <person name="Shi L."/>
            <person name="Lu R."/>
            <person name="Comes H.P."/>
            <person name="Ma Y."/>
            <person name="Chen Y."/>
            <person name="Huang G."/>
            <person name="Zhou Y."/>
            <person name="Zheng Z."/>
            <person name="Qiu Y."/>
        </authorList>
    </citation>
    <scope>NUCLEOTIDE SEQUENCE [LARGE SCALE GENOMIC DNA]</scope>
    <source>
        <strain evidence="2">F231</strain>
    </source>
</reference>
<gene>
    <name evidence="2" type="ORF">SAY86_009548</name>
</gene>
<evidence type="ECO:0000256" key="1">
    <source>
        <dbReference type="SAM" id="MobiDB-lite"/>
    </source>
</evidence>
<comment type="caution">
    <text evidence="2">The sequence shown here is derived from an EMBL/GenBank/DDBJ whole genome shotgun (WGS) entry which is preliminary data.</text>
</comment>
<protein>
    <submittedName>
        <fullName evidence="2">Uncharacterized protein</fullName>
    </submittedName>
</protein>
<evidence type="ECO:0000313" key="2">
    <source>
        <dbReference type="EMBL" id="KAK4774613.1"/>
    </source>
</evidence>
<name>A0AAN7KR42_TRANT</name>
<dbReference type="PANTHER" id="PTHR31197">
    <property type="entry name" value="OS01G0612600 PROTEIN"/>
    <property type="match status" value="1"/>
</dbReference>
<dbReference type="Pfam" id="PF07800">
    <property type="entry name" value="DUF1644"/>
    <property type="match status" value="1"/>
</dbReference>
<dbReference type="Proteomes" id="UP001346149">
    <property type="component" value="Unassembled WGS sequence"/>
</dbReference>
<feature type="compositionally biased region" description="Polar residues" evidence="1">
    <location>
        <begin position="257"/>
        <end position="272"/>
    </location>
</feature>
<accession>A0AAN7KR42</accession>
<dbReference type="PANTHER" id="PTHR31197:SF4">
    <property type="entry name" value="OS02G0150900 PROTEIN"/>
    <property type="match status" value="1"/>
</dbReference>
<sequence length="336" mass="38239">MVMALKAMSKGDDSCQLTMELQVKNPLECLVCPICLDFPHNCVLLLCSSYEKGCRPFVCDTNHLHSNCLDRFRSAYGMTSPSASESSSTSDISPEISKVDSRSACPLCRGEVTGWEIIEEARAYLDKKQRCCEEFQCSYTGTFLELQKHALLKHPHARPSKIDPARQLDWENFQQSSEIIDVLSTIYSEVPRGVVLGDYVIEYEDNDTGDEFDNFTGHGSNWWTSCMFYKLFNNFRISRNRRRSRVHGTRRNRHVSTEASNSDEGSVTSVQFPESRADEFDNEYVSPPGGSSSDHSRHQRLALSFSLYYILGVWDSFSRGLNLLRSLFNYLIISMS</sequence>
<keyword evidence="3" id="KW-1185">Reference proteome</keyword>
<dbReference type="AlphaFoldDB" id="A0AAN7KR42"/>
<dbReference type="InterPro" id="IPR012866">
    <property type="entry name" value="DUF1644"/>
</dbReference>
<dbReference type="EMBL" id="JAXQNO010000019">
    <property type="protein sequence ID" value="KAK4774613.1"/>
    <property type="molecule type" value="Genomic_DNA"/>
</dbReference>
<organism evidence="2 3">
    <name type="scientific">Trapa natans</name>
    <name type="common">Water chestnut</name>
    <dbReference type="NCBI Taxonomy" id="22666"/>
    <lineage>
        <taxon>Eukaryota</taxon>
        <taxon>Viridiplantae</taxon>
        <taxon>Streptophyta</taxon>
        <taxon>Embryophyta</taxon>
        <taxon>Tracheophyta</taxon>
        <taxon>Spermatophyta</taxon>
        <taxon>Magnoliopsida</taxon>
        <taxon>eudicotyledons</taxon>
        <taxon>Gunneridae</taxon>
        <taxon>Pentapetalae</taxon>
        <taxon>rosids</taxon>
        <taxon>malvids</taxon>
        <taxon>Myrtales</taxon>
        <taxon>Lythraceae</taxon>
        <taxon>Trapa</taxon>
    </lineage>
</organism>